<proteinExistence type="predicted"/>
<evidence type="ECO:0000313" key="3">
    <source>
        <dbReference type="EMBL" id="OQB73730.1"/>
    </source>
</evidence>
<evidence type="ECO:0000256" key="1">
    <source>
        <dbReference type="SAM" id="Phobius"/>
    </source>
</evidence>
<dbReference type="Gene3D" id="1.10.10.1320">
    <property type="entry name" value="Anti-sigma factor, zinc-finger domain"/>
    <property type="match status" value="1"/>
</dbReference>
<reference evidence="3" key="1">
    <citation type="submission" date="2017-02" db="EMBL/GenBank/DDBJ databases">
        <title>Delving into the versatile metabolic prowess of the omnipresent phylum Bacteroidetes.</title>
        <authorList>
            <person name="Nobu M.K."/>
            <person name="Mei R."/>
            <person name="Narihiro T."/>
            <person name="Kuroda K."/>
            <person name="Liu W.-T."/>
        </authorList>
    </citation>
    <scope>NUCLEOTIDE SEQUENCE</scope>
    <source>
        <strain evidence="3">ADurb.Bin131</strain>
    </source>
</reference>
<dbReference type="Pfam" id="PF13490">
    <property type="entry name" value="zf-HC2"/>
    <property type="match status" value="1"/>
</dbReference>
<feature type="domain" description="Putative zinc-finger" evidence="2">
    <location>
        <begin position="3"/>
        <end position="36"/>
    </location>
</feature>
<accession>A0A1V6CA26</accession>
<dbReference type="AlphaFoldDB" id="A0A1V6CA26"/>
<dbReference type="InterPro" id="IPR027383">
    <property type="entry name" value="Znf_put"/>
</dbReference>
<evidence type="ECO:0000259" key="2">
    <source>
        <dbReference type="Pfam" id="PF13490"/>
    </source>
</evidence>
<gene>
    <name evidence="3" type="ORF">BWX89_00829</name>
</gene>
<keyword evidence="1" id="KW-0812">Transmembrane</keyword>
<organism evidence="3">
    <name type="scientific">candidate division TA06 bacterium ADurb.Bin131</name>
    <dbReference type="NCBI Taxonomy" id="1852827"/>
    <lineage>
        <taxon>Bacteria</taxon>
        <taxon>Bacteria division TA06</taxon>
    </lineage>
</organism>
<protein>
    <recommendedName>
        <fullName evidence="2">Putative zinc-finger domain-containing protein</fullName>
    </recommendedName>
</protein>
<name>A0A1V6CA26_UNCT6</name>
<feature type="transmembrane region" description="Helical" evidence="1">
    <location>
        <begin position="80"/>
        <end position="101"/>
    </location>
</feature>
<dbReference type="InterPro" id="IPR041916">
    <property type="entry name" value="Anti_sigma_zinc_sf"/>
</dbReference>
<sequence length="305" mass="34981">MKCEQVKEILSEYLEGIVSEEQKKQIQKHLDICKDCSEYLLLLKNTVNLVNNLPEVCVPPGLASAVMEKIQEKQKRKTRIIPYLTGIAFVEVILLFVIIPLKKPYQTEITQKIQQKPSQQVQKIENNLIEKEKKETTIAYQKKSKVAQVPLEKLETGSLEKEKKEIIVQIACRPLPAAVSEKRDIEKEKNILRKESVEQDKPQSEIQKSLALSRPTQIVNEVVQQATNVESEIKKHITSVNGKILSEQIAPDTEITYAITAEIPYSAYKTLIEGLEERFQIKNMPLLQDIYTSDTEIKIKIEVFR</sequence>
<comment type="caution">
    <text evidence="3">The sequence shown here is derived from an EMBL/GenBank/DDBJ whole genome shotgun (WGS) entry which is preliminary data.</text>
</comment>
<keyword evidence="1" id="KW-0472">Membrane</keyword>
<keyword evidence="1" id="KW-1133">Transmembrane helix</keyword>
<dbReference type="EMBL" id="MWDQ01000067">
    <property type="protein sequence ID" value="OQB73730.1"/>
    <property type="molecule type" value="Genomic_DNA"/>
</dbReference>
<dbReference type="Proteomes" id="UP000485562">
    <property type="component" value="Unassembled WGS sequence"/>
</dbReference>